<dbReference type="GO" id="GO:0030313">
    <property type="term" value="C:cell envelope"/>
    <property type="evidence" value="ECO:0007669"/>
    <property type="project" value="UniProtKB-SubCell"/>
</dbReference>
<dbReference type="STRING" id="1742358.GCA_001439605_01662"/>
<comment type="similarity">
    <text evidence="7">Belongs to the binding-protein-dependent transport system permease family.</text>
</comment>
<feature type="transmembrane region" description="Helical" evidence="7">
    <location>
        <begin position="112"/>
        <end position="134"/>
    </location>
</feature>
<dbReference type="InterPro" id="IPR005769">
    <property type="entry name" value="PhnE/PtxC"/>
</dbReference>
<keyword evidence="10" id="KW-1185">Reference proteome</keyword>
<sequence>MNSIEKQLLNEPKRIVQNVITAVILLIFIMWSLTAVDLSNFTSNGLAIAKNILLGIVTPNTDLLFTFNTNGVPYLLVETMAIAFLGTIVGAILAVPLAFLSASNIVPKPIAFLVRLFLILVRTIPAIVYGLMFIRVTGPGPFAGVLTMALTSIGMLSKLFVDVIEDLEVNILESLESIGCTPFEKIRYGIIPQLSAMFMSIVIYRYDMNLRDAAILGLVGAGGIGAPLIFAMNGYKWSEVGSILIGLMVLILIVELISNKIRNKLVRGY</sequence>
<dbReference type="GO" id="GO:0015416">
    <property type="term" value="F:ABC-type phosphonate transporter activity"/>
    <property type="evidence" value="ECO:0007669"/>
    <property type="project" value="InterPro"/>
</dbReference>
<feature type="transmembrane region" description="Helical" evidence="7">
    <location>
        <begin position="213"/>
        <end position="234"/>
    </location>
</feature>
<evidence type="ECO:0000256" key="6">
    <source>
        <dbReference type="ARBA" id="ARBA00023136"/>
    </source>
</evidence>
<evidence type="ECO:0000256" key="1">
    <source>
        <dbReference type="ARBA" id="ARBA00004141"/>
    </source>
</evidence>
<feature type="domain" description="ABC transmembrane type-1" evidence="8">
    <location>
        <begin position="76"/>
        <end position="258"/>
    </location>
</feature>
<evidence type="ECO:0000256" key="5">
    <source>
        <dbReference type="ARBA" id="ARBA00022989"/>
    </source>
</evidence>
<feature type="transmembrane region" description="Helical" evidence="7">
    <location>
        <begin position="15"/>
        <end position="33"/>
    </location>
</feature>
<dbReference type="NCBIfam" id="TIGR01097">
    <property type="entry name" value="PhnE"/>
    <property type="match status" value="1"/>
</dbReference>
<organism evidence="9 10">
    <name type="scientific">Cytobacillus praedii</name>
    <dbReference type="NCBI Taxonomy" id="1742358"/>
    <lineage>
        <taxon>Bacteria</taxon>
        <taxon>Bacillati</taxon>
        <taxon>Bacillota</taxon>
        <taxon>Bacilli</taxon>
        <taxon>Bacillales</taxon>
        <taxon>Bacillaceae</taxon>
        <taxon>Cytobacillus</taxon>
    </lineage>
</organism>
<dbReference type="Pfam" id="PF00528">
    <property type="entry name" value="BPD_transp_1"/>
    <property type="match status" value="1"/>
</dbReference>
<dbReference type="PANTHER" id="PTHR30043:SF8">
    <property type="entry name" value="ABC TRANSPORTER, PERMEASE PROTEIN CC0363, PUTATIVE-RELATED"/>
    <property type="match status" value="1"/>
</dbReference>
<dbReference type="AlphaFoldDB" id="A0A4R1AXE3"/>
<dbReference type="EMBL" id="SJTH01000020">
    <property type="protein sequence ID" value="TCJ03216.1"/>
    <property type="molecule type" value="Genomic_DNA"/>
</dbReference>
<dbReference type="CDD" id="cd06261">
    <property type="entry name" value="TM_PBP2"/>
    <property type="match status" value="1"/>
</dbReference>
<evidence type="ECO:0000313" key="9">
    <source>
        <dbReference type="EMBL" id="TCJ03216.1"/>
    </source>
</evidence>
<dbReference type="Proteomes" id="UP000293846">
    <property type="component" value="Unassembled WGS sequence"/>
</dbReference>
<evidence type="ECO:0000256" key="7">
    <source>
        <dbReference type="RuleBase" id="RU363032"/>
    </source>
</evidence>
<dbReference type="OrthoDB" id="8557224at2"/>
<dbReference type="InterPro" id="IPR000515">
    <property type="entry name" value="MetI-like"/>
</dbReference>
<dbReference type="PANTHER" id="PTHR30043">
    <property type="entry name" value="PHOSPHONATES TRANSPORT SYSTEM PERMEASE PROTEIN"/>
    <property type="match status" value="1"/>
</dbReference>
<feature type="transmembrane region" description="Helical" evidence="7">
    <location>
        <begin position="140"/>
        <end position="161"/>
    </location>
</feature>
<feature type="transmembrane region" description="Helical" evidence="7">
    <location>
        <begin position="240"/>
        <end position="257"/>
    </location>
</feature>
<proteinExistence type="inferred from homology"/>
<dbReference type="InterPro" id="IPR035906">
    <property type="entry name" value="MetI-like_sf"/>
</dbReference>
<keyword evidence="4 7" id="KW-0812">Transmembrane</keyword>
<evidence type="ECO:0000313" key="10">
    <source>
        <dbReference type="Proteomes" id="UP000293846"/>
    </source>
</evidence>
<comment type="subcellular location">
    <subcellularLocation>
        <location evidence="2">Cell envelope</location>
    </subcellularLocation>
    <subcellularLocation>
        <location evidence="7">Cell membrane</location>
        <topology evidence="7">Multi-pass membrane protein</topology>
    </subcellularLocation>
    <subcellularLocation>
        <location evidence="1">Membrane</location>
        <topology evidence="1">Multi-pass membrane protein</topology>
    </subcellularLocation>
</comment>
<accession>A0A4R1AXE3</accession>
<dbReference type="PROSITE" id="PS50928">
    <property type="entry name" value="ABC_TM1"/>
    <property type="match status" value="1"/>
</dbReference>
<protein>
    <submittedName>
        <fullName evidence="9">Phosphonate ABC transporter, permease protein PhnE</fullName>
    </submittedName>
</protein>
<evidence type="ECO:0000256" key="4">
    <source>
        <dbReference type="ARBA" id="ARBA00022692"/>
    </source>
</evidence>
<evidence type="ECO:0000259" key="8">
    <source>
        <dbReference type="PROSITE" id="PS50928"/>
    </source>
</evidence>
<dbReference type="GO" id="GO:0005886">
    <property type="term" value="C:plasma membrane"/>
    <property type="evidence" value="ECO:0007669"/>
    <property type="project" value="UniProtKB-SubCell"/>
</dbReference>
<evidence type="ECO:0000256" key="3">
    <source>
        <dbReference type="ARBA" id="ARBA00022448"/>
    </source>
</evidence>
<feature type="transmembrane region" description="Helical" evidence="7">
    <location>
        <begin position="80"/>
        <end position="100"/>
    </location>
</feature>
<keyword evidence="5 7" id="KW-1133">Transmembrane helix</keyword>
<comment type="caution">
    <text evidence="9">The sequence shown here is derived from an EMBL/GenBank/DDBJ whole genome shotgun (WGS) entry which is preliminary data.</text>
</comment>
<name>A0A4R1AXE3_9BACI</name>
<gene>
    <name evidence="9" type="primary">phnE</name>
    <name evidence="9" type="ORF">E0Y62_15540</name>
</gene>
<dbReference type="SUPFAM" id="SSF161098">
    <property type="entry name" value="MetI-like"/>
    <property type="match status" value="1"/>
</dbReference>
<dbReference type="Gene3D" id="1.10.3720.10">
    <property type="entry name" value="MetI-like"/>
    <property type="match status" value="1"/>
</dbReference>
<keyword evidence="6 7" id="KW-0472">Membrane</keyword>
<dbReference type="RefSeq" id="WP_057766974.1">
    <property type="nucleotide sequence ID" value="NZ_CP183326.1"/>
</dbReference>
<reference evidence="9 10" key="1">
    <citation type="submission" date="2019-03" db="EMBL/GenBank/DDBJ databases">
        <authorList>
            <person name="Jensen L."/>
            <person name="Storgaard J."/>
            <person name="Sulaj E."/>
            <person name="Schramm A."/>
            <person name="Marshall I.P.G."/>
        </authorList>
    </citation>
    <scope>NUCLEOTIDE SEQUENCE [LARGE SCALE GENOMIC DNA]</scope>
    <source>
        <strain evidence="9 10">2017H2G3</strain>
    </source>
</reference>
<evidence type="ECO:0000256" key="2">
    <source>
        <dbReference type="ARBA" id="ARBA00004196"/>
    </source>
</evidence>
<keyword evidence="3 7" id="KW-0813">Transport</keyword>